<comment type="caution">
    <text evidence="1">The sequence shown here is derived from an EMBL/GenBank/DDBJ whole genome shotgun (WGS) entry which is preliminary data.</text>
</comment>
<dbReference type="Proteomes" id="UP001159363">
    <property type="component" value="Chromosome 1"/>
</dbReference>
<organism evidence="1 2">
    <name type="scientific">Dryococelus australis</name>
    <dbReference type="NCBI Taxonomy" id="614101"/>
    <lineage>
        <taxon>Eukaryota</taxon>
        <taxon>Metazoa</taxon>
        <taxon>Ecdysozoa</taxon>
        <taxon>Arthropoda</taxon>
        <taxon>Hexapoda</taxon>
        <taxon>Insecta</taxon>
        <taxon>Pterygota</taxon>
        <taxon>Neoptera</taxon>
        <taxon>Polyneoptera</taxon>
        <taxon>Phasmatodea</taxon>
        <taxon>Verophasmatodea</taxon>
        <taxon>Anareolatae</taxon>
        <taxon>Phasmatidae</taxon>
        <taxon>Eurycanthinae</taxon>
        <taxon>Dryococelus</taxon>
    </lineage>
</organism>
<sequence length="188" mass="21556">MKATTVRKRISTKCTCLWNIPFVYYMNTIKCTIAKKTILNPIAKTSIEGYLPNISISVSKHLNLTPALCVMNLTLRLQLVMDLHHRQYEHELQLHQRRAEAGQTNIQHQTTRAKSDPNYHVITFDLQQALSTPRLSSGRSDEIVSCLKKYLEVNNIRGETLIAISDNCFGHDMNWNIIGFWLWVVSTG</sequence>
<proteinExistence type="predicted"/>
<protein>
    <submittedName>
        <fullName evidence="1">Uncharacterized protein</fullName>
    </submittedName>
</protein>
<dbReference type="EMBL" id="JARBHB010000001">
    <property type="protein sequence ID" value="KAJ8896684.1"/>
    <property type="molecule type" value="Genomic_DNA"/>
</dbReference>
<reference evidence="1 2" key="1">
    <citation type="submission" date="2023-02" db="EMBL/GenBank/DDBJ databases">
        <title>LHISI_Scaffold_Assembly.</title>
        <authorList>
            <person name="Stuart O.P."/>
            <person name="Cleave R."/>
            <person name="Magrath M.J.L."/>
            <person name="Mikheyev A.S."/>
        </authorList>
    </citation>
    <scope>NUCLEOTIDE SEQUENCE [LARGE SCALE GENOMIC DNA]</scope>
    <source>
        <strain evidence="1">Daus_M_001</strain>
        <tissue evidence="1">Leg muscle</tissue>
    </source>
</reference>
<keyword evidence="2" id="KW-1185">Reference proteome</keyword>
<evidence type="ECO:0000313" key="2">
    <source>
        <dbReference type="Proteomes" id="UP001159363"/>
    </source>
</evidence>
<name>A0ABQ9IJ51_9NEOP</name>
<evidence type="ECO:0000313" key="1">
    <source>
        <dbReference type="EMBL" id="KAJ8896684.1"/>
    </source>
</evidence>
<accession>A0ABQ9IJ51</accession>
<gene>
    <name evidence="1" type="ORF">PR048_002029</name>
</gene>